<dbReference type="Pfam" id="PF02338">
    <property type="entry name" value="OTU"/>
    <property type="match status" value="1"/>
</dbReference>
<dbReference type="OrthoDB" id="10051448at2759"/>
<dbReference type="EMBL" id="CAJNOC010004337">
    <property type="protein sequence ID" value="CAF1018080.1"/>
    <property type="molecule type" value="Genomic_DNA"/>
</dbReference>
<dbReference type="InterPro" id="IPR003323">
    <property type="entry name" value="OTU_dom"/>
</dbReference>
<keyword evidence="2" id="KW-0863">Zinc-finger</keyword>
<dbReference type="InterPro" id="IPR038765">
    <property type="entry name" value="Papain-like_cys_pep_sf"/>
</dbReference>
<dbReference type="Gene3D" id="2.20.25.240">
    <property type="match status" value="1"/>
</dbReference>
<sequence length="537" mass="62883">MEYKIVTTSRNGQALYFQKQLYYKLQPKDPVTGVIRWRCRFYHDSNYRCKTILKSNDSQVLSINSQHEKHTEVKESQVLMMNAKQQVKENVAKNKGPVKKTNPNVVVSDFETAAINAFRNNFQKVLMKGCHFHYTQALWKNIQKVGLVGEYGKMDAIYDWLNMFKSLAFLRPDCLESAWQIIQKFRPSNNPKLIEFHDYFKDTWYQKPKFSYELWNHYYTEGPRTNNHVEGYNLKINKYIDYSHPHIYSAINTLKCLETSTGLNFFQIESGGLTQFPRRTRDIQRDVMKNYLKGKFERGELTVIMYLNRMSTLFRFDKSNKKHKLVIPDGLNSSAQEKLLPTISIFKISNQSYNFIKTYQKSKICLPIVILCHYPVLRKWRCFNGTSLYTTGNGDCLYNAISLALYGNESNSKKIKLSMVFIMFEYEDYFRNLVESFKYSDSFEKKVIDASTLGIFGNEFNMIALSLLFLRPIKCYSLHNIAFNVNTSQMSGYPIYLSLKDVHFTPIVPLNQNFQIADTTGDHLNFIKYGVGDLDFY</sequence>
<proteinExistence type="predicted"/>
<evidence type="ECO:0000256" key="1">
    <source>
        <dbReference type="ARBA" id="ARBA00022723"/>
    </source>
</evidence>
<evidence type="ECO:0000313" key="5">
    <source>
        <dbReference type="EMBL" id="CAF1018080.1"/>
    </source>
</evidence>
<dbReference type="Pfam" id="PF04500">
    <property type="entry name" value="FLYWCH"/>
    <property type="match status" value="1"/>
</dbReference>
<dbReference type="SUPFAM" id="SSF54001">
    <property type="entry name" value="Cysteine proteinases"/>
    <property type="match status" value="1"/>
</dbReference>
<evidence type="ECO:0000256" key="2">
    <source>
        <dbReference type="ARBA" id="ARBA00022771"/>
    </source>
</evidence>
<evidence type="ECO:0000256" key="3">
    <source>
        <dbReference type="ARBA" id="ARBA00022833"/>
    </source>
</evidence>
<dbReference type="CDD" id="cd22744">
    <property type="entry name" value="OTU"/>
    <property type="match status" value="1"/>
</dbReference>
<dbReference type="GO" id="GO:0008270">
    <property type="term" value="F:zinc ion binding"/>
    <property type="evidence" value="ECO:0007669"/>
    <property type="project" value="UniProtKB-KW"/>
</dbReference>
<keyword evidence="3" id="KW-0862">Zinc</keyword>
<evidence type="ECO:0000259" key="4">
    <source>
        <dbReference type="PROSITE" id="PS50802"/>
    </source>
</evidence>
<comment type="caution">
    <text evidence="5">The sequence shown here is derived from an EMBL/GenBank/DDBJ whole genome shotgun (WGS) entry which is preliminary data.</text>
</comment>
<dbReference type="AlphaFoldDB" id="A0A814I4L8"/>
<name>A0A814I4L8_9BILA</name>
<accession>A0A814I4L8</accession>
<keyword evidence="6" id="KW-1185">Reference proteome</keyword>
<dbReference type="Proteomes" id="UP000663879">
    <property type="component" value="Unassembled WGS sequence"/>
</dbReference>
<keyword evidence="1" id="KW-0479">Metal-binding</keyword>
<protein>
    <recommendedName>
        <fullName evidence="4">OTU domain-containing protein</fullName>
    </recommendedName>
</protein>
<dbReference type="InterPro" id="IPR007588">
    <property type="entry name" value="Znf_FLYWCH"/>
</dbReference>
<gene>
    <name evidence="5" type="ORF">OXX778_LOCUS17235</name>
</gene>
<evidence type="ECO:0000313" key="6">
    <source>
        <dbReference type="Proteomes" id="UP000663879"/>
    </source>
</evidence>
<dbReference type="Gene3D" id="3.90.70.80">
    <property type="match status" value="1"/>
</dbReference>
<feature type="domain" description="OTU" evidence="4">
    <location>
        <begin position="385"/>
        <end position="510"/>
    </location>
</feature>
<dbReference type="PROSITE" id="PS50802">
    <property type="entry name" value="OTU"/>
    <property type="match status" value="1"/>
</dbReference>
<reference evidence="5" key="1">
    <citation type="submission" date="2021-02" db="EMBL/GenBank/DDBJ databases">
        <authorList>
            <person name="Nowell W R."/>
        </authorList>
    </citation>
    <scope>NUCLEOTIDE SEQUENCE</scope>
    <source>
        <strain evidence="5">Ploen Becks lab</strain>
    </source>
</reference>
<organism evidence="5 6">
    <name type="scientific">Brachionus calyciflorus</name>
    <dbReference type="NCBI Taxonomy" id="104777"/>
    <lineage>
        <taxon>Eukaryota</taxon>
        <taxon>Metazoa</taxon>
        <taxon>Spiralia</taxon>
        <taxon>Gnathifera</taxon>
        <taxon>Rotifera</taxon>
        <taxon>Eurotatoria</taxon>
        <taxon>Monogononta</taxon>
        <taxon>Pseudotrocha</taxon>
        <taxon>Ploima</taxon>
        <taxon>Brachionidae</taxon>
        <taxon>Brachionus</taxon>
    </lineage>
</organism>